<evidence type="ECO:0008006" key="6">
    <source>
        <dbReference type="Google" id="ProtNLM"/>
    </source>
</evidence>
<evidence type="ECO:0000256" key="2">
    <source>
        <dbReference type="SAM" id="Phobius"/>
    </source>
</evidence>
<keyword evidence="2" id="KW-0472">Membrane</keyword>
<keyword evidence="3" id="KW-0732">Signal</keyword>
<name>A0A5N6Z3G5_9EURO</name>
<evidence type="ECO:0000313" key="5">
    <source>
        <dbReference type="Proteomes" id="UP000327118"/>
    </source>
</evidence>
<evidence type="ECO:0000313" key="4">
    <source>
        <dbReference type="EMBL" id="KAE8352227.1"/>
    </source>
</evidence>
<sequence length="269" mass="28329">MLPRPSWHFFCVLVLCEALVRGEGTCYYPDRVTVASADVPCFSGDAGSPCCSKNAICLSNGYCMSIIQPFGLSRGSCSDSQWSSASGCKDVCSSVTNVRNGGCSLPLLRYDGKEALYCANSIVSNGTDLACAGGAPPFTLPDASIITNKAILANASCPLSSVSPTAPPTPVNTSSPTSNPGDIPTASQDNDHENRKVAAVGAGVGVPLGVLFVCSLAWALFERNRRLSMLQSMSRQAVTTQEQSDRIPMMKFRVANQNIIPPQELGVHS</sequence>
<dbReference type="OrthoDB" id="5215637at2759"/>
<keyword evidence="2" id="KW-0812">Transmembrane</keyword>
<evidence type="ECO:0000256" key="1">
    <source>
        <dbReference type="SAM" id="MobiDB-lite"/>
    </source>
</evidence>
<dbReference type="AlphaFoldDB" id="A0A5N6Z3G5"/>
<keyword evidence="2" id="KW-1133">Transmembrane helix</keyword>
<feature type="chain" id="PRO_5024910431" description="Mid2 domain-containing protein" evidence="3">
    <location>
        <begin position="23"/>
        <end position="269"/>
    </location>
</feature>
<feature type="region of interest" description="Disordered" evidence="1">
    <location>
        <begin position="163"/>
        <end position="190"/>
    </location>
</feature>
<protein>
    <recommendedName>
        <fullName evidence="6">Mid2 domain-containing protein</fullName>
    </recommendedName>
</protein>
<feature type="compositionally biased region" description="Low complexity" evidence="1">
    <location>
        <begin position="171"/>
        <end position="180"/>
    </location>
</feature>
<gene>
    <name evidence="4" type="ORF">BDV28DRAFT_5593</name>
</gene>
<dbReference type="EMBL" id="ML739138">
    <property type="protein sequence ID" value="KAE8352227.1"/>
    <property type="molecule type" value="Genomic_DNA"/>
</dbReference>
<feature type="transmembrane region" description="Helical" evidence="2">
    <location>
        <begin position="197"/>
        <end position="221"/>
    </location>
</feature>
<accession>A0A5N6Z3G5</accession>
<reference evidence="5" key="1">
    <citation type="submission" date="2019-04" db="EMBL/GenBank/DDBJ databases">
        <title>Friends and foes A comparative genomics studyof 23 Aspergillus species from section Flavi.</title>
        <authorList>
            <consortium name="DOE Joint Genome Institute"/>
            <person name="Kjaerbolling I."/>
            <person name="Vesth T."/>
            <person name="Frisvad J.C."/>
            <person name="Nybo J.L."/>
            <person name="Theobald S."/>
            <person name="Kildgaard S."/>
            <person name="Isbrandt T."/>
            <person name="Kuo A."/>
            <person name="Sato A."/>
            <person name="Lyhne E.K."/>
            <person name="Kogle M.E."/>
            <person name="Wiebenga A."/>
            <person name="Kun R.S."/>
            <person name="Lubbers R.J."/>
            <person name="Makela M.R."/>
            <person name="Barry K."/>
            <person name="Chovatia M."/>
            <person name="Clum A."/>
            <person name="Daum C."/>
            <person name="Haridas S."/>
            <person name="He G."/>
            <person name="LaButti K."/>
            <person name="Lipzen A."/>
            <person name="Mondo S."/>
            <person name="Riley R."/>
            <person name="Salamov A."/>
            <person name="Simmons B.A."/>
            <person name="Magnuson J.K."/>
            <person name="Henrissat B."/>
            <person name="Mortensen U.H."/>
            <person name="Larsen T.O."/>
            <person name="Devries R.P."/>
            <person name="Grigoriev I.V."/>
            <person name="Machida M."/>
            <person name="Baker S.E."/>
            <person name="Andersen M.R."/>
        </authorList>
    </citation>
    <scope>NUCLEOTIDE SEQUENCE [LARGE SCALE GENOMIC DNA]</scope>
    <source>
        <strain evidence="5">CBS 553.77</strain>
    </source>
</reference>
<organism evidence="4 5">
    <name type="scientific">Aspergillus coremiiformis</name>
    <dbReference type="NCBI Taxonomy" id="138285"/>
    <lineage>
        <taxon>Eukaryota</taxon>
        <taxon>Fungi</taxon>
        <taxon>Dikarya</taxon>
        <taxon>Ascomycota</taxon>
        <taxon>Pezizomycotina</taxon>
        <taxon>Eurotiomycetes</taxon>
        <taxon>Eurotiomycetidae</taxon>
        <taxon>Eurotiales</taxon>
        <taxon>Aspergillaceae</taxon>
        <taxon>Aspergillus</taxon>
        <taxon>Aspergillus subgen. Circumdati</taxon>
    </lineage>
</organism>
<proteinExistence type="predicted"/>
<keyword evidence="5" id="KW-1185">Reference proteome</keyword>
<dbReference type="Proteomes" id="UP000327118">
    <property type="component" value="Unassembled WGS sequence"/>
</dbReference>
<evidence type="ECO:0000256" key="3">
    <source>
        <dbReference type="SAM" id="SignalP"/>
    </source>
</evidence>
<feature type="signal peptide" evidence="3">
    <location>
        <begin position="1"/>
        <end position="22"/>
    </location>
</feature>